<proteinExistence type="predicted"/>
<keyword evidence="1" id="KW-0255">Endonuclease</keyword>
<dbReference type="Proteomes" id="UP000308600">
    <property type="component" value="Unassembled WGS sequence"/>
</dbReference>
<protein>
    <submittedName>
        <fullName evidence="1">AP endonuclease</fullName>
    </submittedName>
</protein>
<keyword evidence="2" id="KW-1185">Reference proteome</keyword>
<gene>
    <name evidence="1" type="ORF">BDN72DRAFT_845847</name>
</gene>
<reference evidence="1 2" key="1">
    <citation type="journal article" date="2019" name="Nat. Ecol. Evol.">
        <title>Megaphylogeny resolves global patterns of mushroom evolution.</title>
        <authorList>
            <person name="Varga T."/>
            <person name="Krizsan K."/>
            <person name="Foldi C."/>
            <person name="Dima B."/>
            <person name="Sanchez-Garcia M."/>
            <person name="Sanchez-Ramirez S."/>
            <person name="Szollosi G.J."/>
            <person name="Szarkandi J.G."/>
            <person name="Papp V."/>
            <person name="Albert L."/>
            <person name="Andreopoulos W."/>
            <person name="Angelini C."/>
            <person name="Antonin V."/>
            <person name="Barry K.W."/>
            <person name="Bougher N.L."/>
            <person name="Buchanan P."/>
            <person name="Buyck B."/>
            <person name="Bense V."/>
            <person name="Catcheside P."/>
            <person name="Chovatia M."/>
            <person name="Cooper J."/>
            <person name="Damon W."/>
            <person name="Desjardin D."/>
            <person name="Finy P."/>
            <person name="Geml J."/>
            <person name="Haridas S."/>
            <person name="Hughes K."/>
            <person name="Justo A."/>
            <person name="Karasinski D."/>
            <person name="Kautmanova I."/>
            <person name="Kiss B."/>
            <person name="Kocsube S."/>
            <person name="Kotiranta H."/>
            <person name="LaButti K.M."/>
            <person name="Lechner B.E."/>
            <person name="Liimatainen K."/>
            <person name="Lipzen A."/>
            <person name="Lukacs Z."/>
            <person name="Mihaltcheva S."/>
            <person name="Morgado L.N."/>
            <person name="Niskanen T."/>
            <person name="Noordeloos M.E."/>
            <person name="Ohm R.A."/>
            <person name="Ortiz-Santana B."/>
            <person name="Ovrebo C."/>
            <person name="Racz N."/>
            <person name="Riley R."/>
            <person name="Savchenko A."/>
            <person name="Shiryaev A."/>
            <person name="Soop K."/>
            <person name="Spirin V."/>
            <person name="Szebenyi C."/>
            <person name="Tomsovsky M."/>
            <person name="Tulloss R.E."/>
            <person name="Uehling J."/>
            <person name="Grigoriev I.V."/>
            <person name="Vagvolgyi C."/>
            <person name="Papp T."/>
            <person name="Martin F.M."/>
            <person name="Miettinen O."/>
            <person name="Hibbett D.S."/>
            <person name="Nagy L.G."/>
        </authorList>
    </citation>
    <scope>NUCLEOTIDE SEQUENCE [LARGE SCALE GENOMIC DNA]</scope>
    <source>
        <strain evidence="1 2">NL-1719</strain>
    </source>
</reference>
<dbReference type="EMBL" id="ML208445">
    <property type="protein sequence ID" value="TFK65196.1"/>
    <property type="molecule type" value="Genomic_DNA"/>
</dbReference>
<organism evidence="1 2">
    <name type="scientific">Pluteus cervinus</name>
    <dbReference type="NCBI Taxonomy" id="181527"/>
    <lineage>
        <taxon>Eukaryota</taxon>
        <taxon>Fungi</taxon>
        <taxon>Dikarya</taxon>
        <taxon>Basidiomycota</taxon>
        <taxon>Agaricomycotina</taxon>
        <taxon>Agaricomycetes</taxon>
        <taxon>Agaricomycetidae</taxon>
        <taxon>Agaricales</taxon>
        <taxon>Pluteineae</taxon>
        <taxon>Pluteaceae</taxon>
        <taxon>Pluteus</taxon>
    </lineage>
</organism>
<sequence length="520" mass="57348">MSKTRKASRLAAATQDADAAETSEVQRPTKRRRLQADDRVLVPPLALNATDTINVIPETETTEPPENSSIEQPHRKRNLLTPSCPPMTLEERTSSPWKVGAHVSAAGGVENAVTNAAMIGANAFALFLKSQRKWESKPLTQKNIEVFKERMERFGYDPKHVLPHGSYLVNLGNADEMMRNKSYTCFLDELRRCEQLGLKYFNFHPGSTLGKATPEQSIAFIAQCINRAHTETESVVVVIENMAGSGNVIGSTFDEIAQIIDLVEDKTRVGVCLDTCHMFAAGYDVRTNETWKYVVSLNVLLVKEFEETIGLKYLCGMHLNDSKNTFGSKKDRHENVGIGHIGMTGFLQILTDPRVQDIPLILETPSFEEPTTVWRKEIEVLNKLSSLSLEKGGLTSVTEWLEEKGGLTAVSESSKEEERHLTTASLENTTSSERPTNSAIENAMKRLTQDVKGAVELGKAYERQKKGKGNKGGKLEVGSENQDRDGEEDLEGGEGEGTSSTPKRKGKGKAVGQLKKGRKG</sequence>
<evidence type="ECO:0000313" key="2">
    <source>
        <dbReference type="Proteomes" id="UP000308600"/>
    </source>
</evidence>
<name>A0ACD3AHN0_9AGAR</name>
<evidence type="ECO:0000313" key="1">
    <source>
        <dbReference type="EMBL" id="TFK65196.1"/>
    </source>
</evidence>
<keyword evidence="1" id="KW-0540">Nuclease</keyword>
<accession>A0ACD3AHN0</accession>
<keyword evidence="1" id="KW-0378">Hydrolase</keyword>